<organism evidence="2 3">
    <name type="scientific">Eubacterium maltosivorans</name>
    <dbReference type="NCBI Taxonomy" id="2041044"/>
    <lineage>
        <taxon>Bacteria</taxon>
        <taxon>Bacillati</taxon>
        <taxon>Bacillota</taxon>
        <taxon>Clostridia</taxon>
        <taxon>Eubacteriales</taxon>
        <taxon>Eubacteriaceae</taxon>
        <taxon>Eubacterium</taxon>
    </lineage>
</organism>
<dbReference type="Proteomes" id="UP000218387">
    <property type="component" value="Chromosome"/>
</dbReference>
<keyword evidence="3" id="KW-1185">Reference proteome</keyword>
<dbReference type="SUPFAM" id="SSF51726">
    <property type="entry name" value="UROD/MetE-like"/>
    <property type="match status" value="1"/>
</dbReference>
<dbReference type="InterPro" id="IPR000257">
    <property type="entry name" value="Uroporphyrinogen_deCOase"/>
</dbReference>
<dbReference type="GO" id="GO:0004853">
    <property type="term" value="F:uroporphyrinogen decarboxylase activity"/>
    <property type="evidence" value="ECO:0007669"/>
    <property type="project" value="InterPro"/>
</dbReference>
<dbReference type="PANTHER" id="PTHR47099:SF1">
    <property type="entry name" value="METHYLCOBAMIDE:COM METHYLTRANSFERASE MTBA"/>
    <property type="match status" value="1"/>
</dbReference>
<sequence length="385" mass="43763">MVNKNVDQLYEEREKRYIQAVDLEQPDRVPHETRFGEYWAIDYAGYPIKGSAVDPKIMGEAMEKIAQDFATDTCPSLFSRNPLFYKSLKSINFTESKTGIMQHPEVSCMDRSEYDDFIKNPFGFIVDKVLPRVYKALDSEGAGYGMSLVRAMNIQTDMTTPILMEAGRVSKKYGLPLTGAGLVEAPMDYISDMIRGFSEITMDIRRCPEKVAAAAEAVLPLMDRLAAQLPAVKGKLISIPLHMPVFMREKDFAKLWWPTFKEMVERMAARGQYMRIYFEGDWTRYYDYLQDLPKGHILGAFEYMDPQLAKDKLGKTMCITAGYDVSLLQYGTKEKVIDEAKKLMDVLAPGGGYIFTVAKGITYPNDGTPENVRALYEFVESYGKY</sequence>
<gene>
    <name evidence="2" type="ORF">CPZ25_011160</name>
</gene>
<proteinExistence type="predicted"/>
<evidence type="ECO:0000313" key="2">
    <source>
        <dbReference type="EMBL" id="QCT71864.1"/>
    </source>
</evidence>
<reference evidence="2 3" key="1">
    <citation type="submission" date="2018-05" db="EMBL/GenBank/DDBJ databases">
        <title>Genome comparison of Eubacterium sp.</title>
        <authorList>
            <person name="Feng Y."/>
            <person name="Sanchez-Andrea I."/>
            <person name="Stams A.J.M."/>
            <person name="De Vos W.M."/>
        </authorList>
    </citation>
    <scope>NUCLEOTIDE SEQUENCE [LARGE SCALE GENOMIC DNA]</scope>
    <source>
        <strain evidence="2 3">YI</strain>
    </source>
</reference>
<protein>
    <recommendedName>
        <fullName evidence="1">Uroporphyrinogen decarboxylase (URO-D) domain-containing protein</fullName>
    </recommendedName>
</protein>
<dbReference type="Pfam" id="PF01208">
    <property type="entry name" value="URO-D"/>
    <property type="match status" value="1"/>
</dbReference>
<dbReference type="EMBL" id="CP029487">
    <property type="protein sequence ID" value="QCT71864.1"/>
    <property type="molecule type" value="Genomic_DNA"/>
</dbReference>
<dbReference type="InterPro" id="IPR038071">
    <property type="entry name" value="UROD/MetE-like_sf"/>
</dbReference>
<feature type="domain" description="Uroporphyrinogen decarboxylase (URO-D)" evidence="1">
    <location>
        <begin position="154"/>
        <end position="382"/>
    </location>
</feature>
<dbReference type="Gene3D" id="3.20.20.210">
    <property type="match status" value="1"/>
</dbReference>
<name>A0A4P9C8V5_EUBML</name>
<dbReference type="KEGG" id="emt:CPZ25_011160"/>
<evidence type="ECO:0000313" key="3">
    <source>
        <dbReference type="Proteomes" id="UP000218387"/>
    </source>
</evidence>
<dbReference type="InterPro" id="IPR052024">
    <property type="entry name" value="Methanogen_methyltrans"/>
</dbReference>
<dbReference type="PANTHER" id="PTHR47099">
    <property type="entry name" value="METHYLCOBAMIDE:COM METHYLTRANSFERASE MTBA"/>
    <property type="match status" value="1"/>
</dbReference>
<dbReference type="RefSeq" id="WP_058693306.1">
    <property type="nucleotide sequence ID" value="NZ_CP029487.1"/>
</dbReference>
<dbReference type="GO" id="GO:0006779">
    <property type="term" value="P:porphyrin-containing compound biosynthetic process"/>
    <property type="evidence" value="ECO:0007669"/>
    <property type="project" value="InterPro"/>
</dbReference>
<dbReference type="AlphaFoldDB" id="A0A4P9C8V5"/>
<accession>A0A4P9C8V5</accession>
<evidence type="ECO:0000259" key="1">
    <source>
        <dbReference type="Pfam" id="PF01208"/>
    </source>
</evidence>